<reference evidence="1" key="1">
    <citation type="submission" date="2020-06" db="EMBL/GenBank/DDBJ databases">
        <title>Novel chitinolytic bacterium.</title>
        <authorList>
            <person name="Ungkulpasvich U."/>
            <person name="Kosugi A."/>
            <person name="Uke A."/>
        </authorList>
    </citation>
    <scope>NUCLEOTIDE SEQUENCE</scope>
    <source>
        <strain evidence="1">UUS1-1</strain>
    </source>
</reference>
<dbReference type="Pfam" id="PF06245">
    <property type="entry name" value="DUF1015"/>
    <property type="match status" value="1"/>
</dbReference>
<accession>A0A8J6HZY7</accession>
<name>A0A8J6HZY7_9FIRM</name>
<evidence type="ECO:0000313" key="1">
    <source>
        <dbReference type="EMBL" id="MBA2133180.1"/>
    </source>
</evidence>
<dbReference type="PANTHER" id="PTHR36454">
    <property type="entry name" value="LMO2823 PROTEIN"/>
    <property type="match status" value="1"/>
</dbReference>
<gene>
    <name evidence="1" type="ORF">G5B42_06445</name>
</gene>
<evidence type="ECO:0000313" key="2">
    <source>
        <dbReference type="Proteomes" id="UP000657177"/>
    </source>
</evidence>
<proteinExistence type="predicted"/>
<keyword evidence="2" id="KW-1185">Reference proteome</keyword>
<dbReference type="PANTHER" id="PTHR36454:SF1">
    <property type="entry name" value="DUF1015 DOMAIN-CONTAINING PROTEIN"/>
    <property type="match status" value="1"/>
</dbReference>
<dbReference type="Proteomes" id="UP000657177">
    <property type="component" value="Unassembled WGS sequence"/>
</dbReference>
<comment type="caution">
    <text evidence="1">The sequence shown here is derived from an EMBL/GenBank/DDBJ whole genome shotgun (WGS) entry which is preliminary data.</text>
</comment>
<dbReference type="InterPro" id="IPR008323">
    <property type="entry name" value="UCP033563"/>
</dbReference>
<organism evidence="1 2">
    <name type="scientific">Capillibacterium thermochitinicola</name>
    <dbReference type="NCBI Taxonomy" id="2699427"/>
    <lineage>
        <taxon>Bacteria</taxon>
        <taxon>Bacillati</taxon>
        <taxon>Bacillota</taxon>
        <taxon>Capillibacterium</taxon>
    </lineage>
</organism>
<sequence length="437" mass="49575">MLNPADLGIQIPTVLVPAAHIDPTKWAVIACDQYTSNPEYWAEVRRQIGDSPSTFDLILPEVYLDDPEVDTKIQQINARMRTYLAEKILVPLEPGLILIDRRTAHVPSRKGLLLAVDLEKYDYRPGTKSLIRPTEETIADRLPPRIKIREGALLEVPHIMLLLDDPEQTVIEPLFAHTSDLPLLYDFDLMMNGGHLTGYHLTDPVLLNRTFQSLTRLITPEFTAARYGPDEAPLLFAVGDGNHSLATAKAIWEKLKQQITDPATLQDHPARFCLVEVVNLYDEGLIFHPIHRLLFNIDADQFFGELQSHLPCRITTDRPEGPDNPETQYFHFCTATTTGMVILEQPGSVLTVGTLQPFLDAYLRRHPECRIDYIHGDETIKTLGRQPGNLGLILPPLNKHDLFKTVIRDGALPRKTFSMGEADEKRFYFEARKIRRD</sequence>
<dbReference type="EMBL" id="JAAKDE010000012">
    <property type="protein sequence ID" value="MBA2133180.1"/>
    <property type="molecule type" value="Genomic_DNA"/>
</dbReference>
<protein>
    <submittedName>
        <fullName evidence="1">DUF1015 domain-containing protein</fullName>
    </submittedName>
</protein>
<dbReference type="AlphaFoldDB" id="A0A8J6HZY7"/>